<dbReference type="AlphaFoldDB" id="A0A317RAM2"/>
<dbReference type="SUPFAM" id="SSF52266">
    <property type="entry name" value="SGNH hydrolase"/>
    <property type="match status" value="1"/>
</dbReference>
<proteinExistence type="predicted"/>
<dbReference type="RefSeq" id="WP_110012274.1">
    <property type="nucleotide sequence ID" value="NZ_QGUB01000004.1"/>
</dbReference>
<dbReference type="InterPro" id="IPR036514">
    <property type="entry name" value="SGNH_hydro_sf"/>
</dbReference>
<evidence type="ECO:0000313" key="2">
    <source>
        <dbReference type="EMBL" id="PWW46372.1"/>
    </source>
</evidence>
<dbReference type="InterPro" id="IPR013830">
    <property type="entry name" value="SGNH_hydro"/>
</dbReference>
<dbReference type="CDD" id="cd01822">
    <property type="entry name" value="Lysophospholipase_L1_like"/>
    <property type="match status" value="1"/>
</dbReference>
<accession>A0A317RAM2</accession>
<dbReference type="Pfam" id="PF13472">
    <property type="entry name" value="Lipase_GDSL_2"/>
    <property type="match status" value="1"/>
</dbReference>
<dbReference type="GO" id="GO:0004622">
    <property type="term" value="F:phosphatidylcholine lysophospholipase activity"/>
    <property type="evidence" value="ECO:0007669"/>
    <property type="project" value="TreeGrafter"/>
</dbReference>
<dbReference type="OrthoDB" id="9786188at2"/>
<dbReference type="Proteomes" id="UP000246483">
    <property type="component" value="Unassembled WGS sequence"/>
</dbReference>
<dbReference type="PANTHER" id="PTHR30383">
    <property type="entry name" value="THIOESTERASE 1/PROTEASE 1/LYSOPHOSPHOLIPASE L1"/>
    <property type="match status" value="1"/>
</dbReference>
<protein>
    <submittedName>
        <fullName evidence="2">Acyl-CoA thioesterase-1</fullName>
    </submittedName>
</protein>
<feature type="domain" description="SGNH hydrolase-type esterase" evidence="1">
    <location>
        <begin position="23"/>
        <end position="185"/>
    </location>
</feature>
<dbReference type="PANTHER" id="PTHR30383:SF24">
    <property type="entry name" value="THIOESTERASE 1_PROTEASE 1_LYSOPHOSPHOLIPASE L1"/>
    <property type="match status" value="1"/>
</dbReference>
<evidence type="ECO:0000259" key="1">
    <source>
        <dbReference type="Pfam" id="PF13472"/>
    </source>
</evidence>
<name>A0A317RAM2_9BURK</name>
<evidence type="ECO:0000313" key="3">
    <source>
        <dbReference type="Proteomes" id="UP000246483"/>
    </source>
</evidence>
<keyword evidence="3" id="KW-1185">Reference proteome</keyword>
<gene>
    <name evidence="2" type="ORF">DFR36_104152</name>
</gene>
<reference evidence="2 3" key="1">
    <citation type="submission" date="2018-05" db="EMBL/GenBank/DDBJ databases">
        <title>Genomic Encyclopedia of Type Strains, Phase IV (KMG-IV): sequencing the most valuable type-strain genomes for metagenomic binning, comparative biology and taxonomic classification.</title>
        <authorList>
            <person name="Goeker M."/>
        </authorList>
    </citation>
    <scope>NUCLEOTIDE SEQUENCE [LARGE SCALE GENOMIC DNA]</scope>
    <source>
        <strain evidence="2 3">DSM 26006</strain>
    </source>
</reference>
<sequence>MAAALPGAAWAAAARSAPPVILVVGDSLSAEYGIARGSGWVALLERRLAGKGVAARVVNASVSGDTTAGGLARLPALLTSHRPTHVVLELGGNDALRGLPLASTEKNLSKMVQLARSAGAQVLLVGMQVPPNFGGEHARRFAELFQSVATQHKVAFVPFLLAGVADGPDPTRLFQADRIHPTAEAQPRMLDNVWPALEKLLR</sequence>
<comment type="caution">
    <text evidence="2">The sequence shown here is derived from an EMBL/GenBank/DDBJ whole genome shotgun (WGS) entry which is preliminary data.</text>
</comment>
<organism evidence="2 3">
    <name type="scientific">Melaminivora alkalimesophila</name>
    <dbReference type="NCBI Taxonomy" id="1165852"/>
    <lineage>
        <taxon>Bacteria</taxon>
        <taxon>Pseudomonadati</taxon>
        <taxon>Pseudomonadota</taxon>
        <taxon>Betaproteobacteria</taxon>
        <taxon>Burkholderiales</taxon>
        <taxon>Comamonadaceae</taxon>
        <taxon>Melaminivora</taxon>
    </lineage>
</organism>
<dbReference type="EMBL" id="QGUB01000004">
    <property type="protein sequence ID" value="PWW46372.1"/>
    <property type="molecule type" value="Genomic_DNA"/>
</dbReference>
<dbReference type="Gene3D" id="3.40.50.1110">
    <property type="entry name" value="SGNH hydrolase"/>
    <property type="match status" value="1"/>
</dbReference>
<dbReference type="InterPro" id="IPR051532">
    <property type="entry name" value="Ester_Hydrolysis_Enzymes"/>
</dbReference>